<evidence type="ECO:0000259" key="4">
    <source>
        <dbReference type="Pfam" id="PF01515"/>
    </source>
</evidence>
<keyword evidence="2" id="KW-0808">Transferase</keyword>
<dbReference type="SUPFAM" id="SSF53659">
    <property type="entry name" value="Isocitrate/Isopropylmalate dehydrogenase-like"/>
    <property type="match status" value="1"/>
</dbReference>
<gene>
    <name evidence="5" type="ORF">RWD45_07225</name>
</gene>
<dbReference type="Pfam" id="PF01515">
    <property type="entry name" value="PTA_PTB"/>
    <property type="match status" value="2"/>
</dbReference>
<protein>
    <submittedName>
        <fullName evidence="5">Bifunctional enoyl-CoA hydratase/phosphate acetyltransferase</fullName>
    </submittedName>
</protein>
<dbReference type="PIRSF" id="PIRSF000428">
    <property type="entry name" value="P_Ac_trans"/>
    <property type="match status" value="1"/>
</dbReference>
<keyword evidence="3" id="KW-0012">Acyltransferase</keyword>
<comment type="similarity">
    <text evidence="1">Belongs to the phosphate acetyltransferase and butyryltransferase family.</text>
</comment>
<dbReference type="PANTHER" id="PTHR43356">
    <property type="entry name" value="PHOSPHATE ACETYLTRANSFERASE"/>
    <property type="match status" value="1"/>
</dbReference>
<comment type="caution">
    <text evidence="5">The sequence shown here is derived from an EMBL/GenBank/DDBJ whole genome shotgun (WGS) entry which is preliminary data.</text>
</comment>
<evidence type="ECO:0000256" key="1">
    <source>
        <dbReference type="ARBA" id="ARBA00005656"/>
    </source>
</evidence>
<organism evidence="5 6">
    <name type="scientific">Paracerasibacillus soli</name>
    <dbReference type="NCBI Taxonomy" id="480284"/>
    <lineage>
        <taxon>Bacteria</taxon>
        <taxon>Bacillati</taxon>
        <taxon>Bacillota</taxon>
        <taxon>Bacilli</taxon>
        <taxon>Bacillales</taxon>
        <taxon>Bacillaceae</taxon>
        <taxon>Paracerasibacillus</taxon>
    </lineage>
</organism>
<sequence>MNTLASLRNLLFAQTEKKIISVANAGDEQVLLAVKQAVEMKICRFLLLGDEIEINKLAKKVGLDLSSTDIQTEHVTEEVGKAAVLAIRQKRAHVLMKGLLPTKEILQAVLDKENGLRTKSVLSHVALFEIPDQNRLIFLTDAAMNIAPNVQLKKNIIENAVEVARNLGNTCPNVALLAPVEVVNEAMPSTVDAAILTTMQNRGQIKYCNIDGPLAFDLAISPEAVQHKHLESPVAGNADILVVPSIEVGNALYKSFVYFAKAKVASVVWGAKVPIILTSRSDSAESKWYSMLLSLCSQKDY</sequence>
<dbReference type="InterPro" id="IPR002505">
    <property type="entry name" value="PTA_PTB"/>
</dbReference>
<evidence type="ECO:0000256" key="3">
    <source>
        <dbReference type="ARBA" id="ARBA00023315"/>
    </source>
</evidence>
<proteinExistence type="inferred from homology"/>
<dbReference type="NCBIfam" id="NF006045">
    <property type="entry name" value="PRK08190.1"/>
    <property type="match status" value="1"/>
</dbReference>
<dbReference type="InterPro" id="IPR012147">
    <property type="entry name" value="P_Ac_Bu_trans"/>
</dbReference>
<name>A0ABU5CPV2_9BACI</name>
<feature type="domain" description="Phosphate acetyl/butaryl transferase" evidence="4">
    <location>
        <begin position="13"/>
        <end position="79"/>
    </location>
</feature>
<evidence type="ECO:0000313" key="5">
    <source>
        <dbReference type="EMBL" id="MDY0408390.1"/>
    </source>
</evidence>
<dbReference type="Gene3D" id="3.40.718.10">
    <property type="entry name" value="Isopropylmalate Dehydrogenase"/>
    <property type="match status" value="1"/>
</dbReference>
<evidence type="ECO:0000313" key="6">
    <source>
        <dbReference type="Proteomes" id="UP001275315"/>
    </source>
</evidence>
<feature type="domain" description="Phosphate acetyl/butaryl transferase" evidence="4">
    <location>
        <begin position="80"/>
        <end position="291"/>
    </location>
</feature>
<evidence type="ECO:0000256" key="2">
    <source>
        <dbReference type="ARBA" id="ARBA00022679"/>
    </source>
</evidence>
<keyword evidence="6" id="KW-1185">Reference proteome</keyword>
<accession>A0ABU5CPV2</accession>
<dbReference type="EMBL" id="JAWDIQ010000001">
    <property type="protein sequence ID" value="MDY0408390.1"/>
    <property type="molecule type" value="Genomic_DNA"/>
</dbReference>
<reference evidence="5 6" key="1">
    <citation type="submission" date="2023-10" db="EMBL/GenBank/DDBJ databases">
        <title>Virgibacillus soli CC-YMP-6 genome.</title>
        <authorList>
            <person name="Miliotis G."/>
            <person name="Sengupta P."/>
            <person name="Hameed A."/>
            <person name="Chuvochina M."/>
            <person name="Mcdonagh F."/>
            <person name="Simpson A.C."/>
            <person name="Singh N.K."/>
            <person name="Rekha P.D."/>
            <person name="Raman K."/>
            <person name="Hugenholtz P."/>
            <person name="Venkateswaran K."/>
        </authorList>
    </citation>
    <scope>NUCLEOTIDE SEQUENCE [LARGE SCALE GENOMIC DNA]</scope>
    <source>
        <strain evidence="5 6">CC-YMP-6</strain>
    </source>
</reference>
<dbReference type="RefSeq" id="WP_320379128.1">
    <property type="nucleotide sequence ID" value="NZ_JAWDIQ010000001.1"/>
</dbReference>
<dbReference type="PANTHER" id="PTHR43356:SF2">
    <property type="entry name" value="PHOSPHATE ACETYLTRANSFERASE"/>
    <property type="match status" value="1"/>
</dbReference>
<dbReference type="Proteomes" id="UP001275315">
    <property type="component" value="Unassembled WGS sequence"/>
</dbReference>
<dbReference type="InterPro" id="IPR050500">
    <property type="entry name" value="Phos_Acetyltrans/Butyryltrans"/>
</dbReference>